<name>A0AAX6DGN7_IRIPA</name>
<comment type="caution">
    <text evidence="3">The sequence shown here is derived from an EMBL/GenBank/DDBJ whole genome shotgun (WGS) entry which is preliminary data.</text>
</comment>
<keyword evidence="4" id="KW-1185">Reference proteome</keyword>
<feature type="repeat" description="PPR" evidence="2">
    <location>
        <begin position="1"/>
        <end position="27"/>
    </location>
</feature>
<accession>A0AAX6DGN7</accession>
<dbReference type="Proteomes" id="UP001140949">
    <property type="component" value="Unassembled WGS sequence"/>
</dbReference>
<dbReference type="InterPro" id="IPR002885">
    <property type="entry name" value="PPR_rpt"/>
</dbReference>
<gene>
    <name evidence="3" type="ORF">M6B38_247960</name>
</gene>
<dbReference type="NCBIfam" id="TIGR00756">
    <property type="entry name" value="PPR"/>
    <property type="match status" value="3"/>
</dbReference>
<dbReference type="PROSITE" id="PS51375">
    <property type="entry name" value="PPR"/>
    <property type="match status" value="3"/>
</dbReference>
<reference evidence="3" key="1">
    <citation type="journal article" date="2023" name="GigaByte">
        <title>Genome assembly of the bearded iris, Iris pallida Lam.</title>
        <authorList>
            <person name="Bruccoleri R.E."/>
            <person name="Oakeley E.J."/>
            <person name="Faust A.M.E."/>
            <person name="Altorfer M."/>
            <person name="Dessus-Babus S."/>
            <person name="Burckhardt D."/>
            <person name="Oertli M."/>
            <person name="Naumann U."/>
            <person name="Petersen F."/>
            <person name="Wong J."/>
        </authorList>
    </citation>
    <scope>NUCLEOTIDE SEQUENCE</scope>
    <source>
        <strain evidence="3">GSM-AAB239-AS_SAM_17_03QT</strain>
    </source>
</reference>
<evidence type="ECO:0000256" key="1">
    <source>
        <dbReference type="ARBA" id="ARBA00022737"/>
    </source>
</evidence>
<protein>
    <submittedName>
        <fullName evidence="3">Pentatricopeptide repeat-containing protein</fullName>
    </submittedName>
</protein>
<dbReference type="Gene3D" id="1.25.40.10">
    <property type="entry name" value="Tetratricopeptide repeat domain"/>
    <property type="match status" value="1"/>
</dbReference>
<proteinExistence type="predicted"/>
<dbReference type="EMBL" id="JANAVB010044834">
    <property type="protein sequence ID" value="KAJ6790889.1"/>
    <property type="molecule type" value="Genomic_DNA"/>
</dbReference>
<feature type="repeat" description="PPR" evidence="2">
    <location>
        <begin position="68"/>
        <end position="98"/>
    </location>
</feature>
<dbReference type="InterPro" id="IPR044781">
    <property type="entry name" value="At5g10690-like"/>
</dbReference>
<dbReference type="PANTHER" id="PTHR47581">
    <property type="entry name" value="OS09G0431600 PROTEIN"/>
    <property type="match status" value="1"/>
</dbReference>
<feature type="repeat" description="PPR" evidence="2">
    <location>
        <begin position="33"/>
        <end position="67"/>
    </location>
</feature>
<dbReference type="PANTHER" id="PTHR47581:SF2">
    <property type="entry name" value="OS09G0431600 PROTEIN"/>
    <property type="match status" value="1"/>
</dbReference>
<evidence type="ECO:0000256" key="2">
    <source>
        <dbReference type="PROSITE-ProRule" id="PRU00708"/>
    </source>
</evidence>
<keyword evidence="1" id="KW-0677">Repeat</keyword>
<reference evidence="3" key="2">
    <citation type="submission" date="2023-04" db="EMBL/GenBank/DDBJ databases">
        <authorList>
            <person name="Bruccoleri R.E."/>
            <person name="Oakeley E.J."/>
            <person name="Faust A.-M."/>
            <person name="Dessus-Babus S."/>
            <person name="Altorfer M."/>
            <person name="Burckhardt D."/>
            <person name="Oertli M."/>
            <person name="Naumann U."/>
            <person name="Petersen F."/>
            <person name="Wong J."/>
        </authorList>
    </citation>
    <scope>NUCLEOTIDE SEQUENCE</scope>
    <source>
        <strain evidence="3">GSM-AAB239-AS_SAM_17_03QT</strain>
        <tissue evidence="3">Leaf</tissue>
    </source>
</reference>
<evidence type="ECO:0000313" key="3">
    <source>
        <dbReference type="EMBL" id="KAJ6790889.1"/>
    </source>
</evidence>
<sequence>MNAVMEACVRCGDLDSAMKVFDEMSKRDGCGVDRVSYGILLKGYTNTDFPLGALTIRDEILRSGLKPDKTTYNTLIYACIKSGKTNAAIQFLAEMKVSSKWLEGQKKLSRPTAMISFQML</sequence>
<organism evidence="3 4">
    <name type="scientific">Iris pallida</name>
    <name type="common">Sweet iris</name>
    <dbReference type="NCBI Taxonomy" id="29817"/>
    <lineage>
        <taxon>Eukaryota</taxon>
        <taxon>Viridiplantae</taxon>
        <taxon>Streptophyta</taxon>
        <taxon>Embryophyta</taxon>
        <taxon>Tracheophyta</taxon>
        <taxon>Spermatophyta</taxon>
        <taxon>Magnoliopsida</taxon>
        <taxon>Liliopsida</taxon>
        <taxon>Asparagales</taxon>
        <taxon>Iridaceae</taxon>
        <taxon>Iridoideae</taxon>
        <taxon>Irideae</taxon>
        <taxon>Iris</taxon>
    </lineage>
</organism>
<dbReference type="Pfam" id="PF12854">
    <property type="entry name" value="PPR_1"/>
    <property type="match status" value="1"/>
</dbReference>
<dbReference type="InterPro" id="IPR011990">
    <property type="entry name" value="TPR-like_helical_dom_sf"/>
</dbReference>
<dbReference type="AlphaFoldDB" id="A0AAX6DGN7"/>
<dbReference type="Pfam" id="PF13041">
    <property type="entry name" value="PPR_2"/>
    <property type="match status" value="1"/>
</dbReference>
<evidence type="ECO:0000313" key="4">
    <source>
        <dbReference type="Proteomes" id="UP001140949"/>
    </source>
</evidence>